<dbReference type="AlphaFoldDB" id="A0A0B6YFT6"/>
<name>A0A0B6YFT6_9EUPU</name>
<accession>A0A0B6YFT6</accession>
<evidence type="ECO:0000313" key="2">
    <source>
        <dbReference type="EMBL" id="CEK55019.1"/>
    </source>
</evidence>
<evidence type="ECO:0000256" key="1">
    <source>
        <dbReference type="SAM" id="MobiDB-lite"/>
    </source>
</evidence>
<gene>
    <name evidence="2" type="primary">ORF24170</name>
</gene>
<feature type="compositionally biased region" description="Polar residues" evidence="1">
    <location>
        <begin position="1"/>
        <end position="17"/>
    </location>
</feature>
<organism evidence="2">
    <name type="scientific">Arion vulgaris</name>
    <dbReference type="NCBI Taxonomy" id="1028688"/>
    <lineage>
        <taxon>Eukaryota</taxon>
        <taxon>Metazoa</taxon>
        <taxon>Spiralia</taxon>
        <taxon>Lophotrochozoa</taxon>
        <taxon>Mollusca</taxon>
        <taxon>Gastropoda</taxon>
        <taxon>Heterobranchia</taxon>
        <taxon>Euthyneura</taxon>
        <taxon>Panpulmonata</taxon>
        <taxon>Eupulmonata</taxon>
        <taxon>Stylommatophora</taxon>
        <taxon>Helicina</taxon>
        <taxon>Arionoidea</taxon>
        <taxon>Arionidae</taxon>
        <taxon>Arion</taxon>
    </lineage>
</organism>
<reference evidence="2" key="1">
    <citation type="submission" date="2014-12" db="EMBL/GenBank/DDBJ databases">
        <title>Insight into the proteome of Arion vulgaris.</title>
        <authorList>
            <person name="Aradska J."/>
            <person name="Bulat T."/>
            <person name="Smidak R."/>
            <person name="Sarate P."/>
            <person name="Gangsoo J."/>
            <person name="Sialana F."/>
            <person name="Bilban M."/>
            <person name="Lubec G."/>
        </authorList>
    </citation>
    <scope>NUCLEOTIDE SEQUENCE</scope>
    <source>
        <tissue evidence="2">Skin</tissue>
    </source>
</reference>
<feature type="region of interest" description="Disordered" evidence="1">
    <location>
        <begin position="54"/>
        <end position="77"/>
    </location>
</feature>
<feature type="non-terminal residue" evidence="2">
    <location>
        <position position="77"/>
    </location>
</feature>
<feature type="non-terminal residue" evidence="2">
    <location>
        <position position="1"/>
    </location>
</feature>
<proteinExistence type="predicted"/>
<sequence>PPRQFNNNSGNEYSQHQGSEKMQIGDRDITVHRNMKDHSPDKEKKTNLLKKIFSSGMGSGFLGGTKREVNKNNSRSN</sequence>
<feature type="region of interest" description="Disordered" evidence="1">
    <location>
        <begin position="1"/>
        <end position="26"/>
    </location>
</feature>
<protein>
    <submittedName>
        <fullName evidence="2">Uncharacterized protein</fullName>
    </submittedName>
</protein>
<dbReference type="EMBL" id="HACG01008154">
    <property type="protein sequence ID" value="CEK55019.1"/>
    <property type="molecule type" value="Transcribed_RNA"/>
</dbReference>